<reference evidence="11 12" key="1">
    <citation type="submission" date="2019-09" db="EMBL/GenBank/DDBJ databases">
        <authorList>
            <person name="Dittami M. S."/>
        </authorList>
    </citation>
    <scope>NUCLEOTIDE SEQUENCE [LARGE SCALE GENOMIC DNA]</scope>
    <source>
        <strain evidence="11">SPHINGO391</strain>
    </source>
</reference>
<comment type="catalytic activity">
    <reaction evidence="1">
        <text>Hydrolysis of terminal, non-reducing beta-D-glucosyl residues with release of beta-D-glucose.</text>
        <dbReference type="EC" id="3.2.1.21"/>
    </reaction>
</comment>
<sequence length="803" mass="84835">MVSGTKTMTTAPALLPTRRDLFALFGSVSVAGLIPGVAQAAAALPIYRDARAPVDLRVRDLMARMTLEEKVGQTISLWATKADVMTPGGLDFDPARATAAYPAGFGQVTRPSDKRGGPSVAAVAGGTGAQWRGSASTIAFVNAVQRWARGTRLGIPVIFHEESLHGYMAPDATMFPQAIGMAGAFDRDLMRRAQAIIGREVRAHGSHLSLSPVVDIARDPRWGRIEETFGEDPYLCGEMGVAAVEGLQGDSRTLAPGKVFATLKHMTGHGQPQAGNNIGPAPIGERELRESFFPPFRAVVTRTGIGAVMPSYNEIDGVPSHANHWLLGDVLRGEWGFSGAIVSDYGAIEELDTIHHIALDVAGAARLALAAGVDSALPDGIAYRTLPAQVRAGTVPIAAVDTACARMLALKFRAGLFEESAVDPRVAARVTGNAEARGVALEGARKALCLLTNDGTLPLSPKGRIAVIGPNAAIARLGGYSAPPRQSVTLLDGVRALVGNAATIVHAQGVFITQSDDRSQDAVLLADPAKNRALIAEAVEVARGADTIILAIGDTEQTSREGFSANHLGDRTTLDLIGEQNALFEALHALGKPIVVTAINGRPPSWPTVMAKANAVLECWYPGQEGGTAMAEALFGRINPGAKLPVTVVREVGQVPFYYNRKPSTQRGYLFAETAPLFPFGHGLSYTRFEISAPRLSAAKIGVAGSVGVEVDVANVGQRAGDEVVQVYVRDQVSSVARPLLELKGFERVTLAPGERRTLRFTLGPDAFALWDVDMREVVEPGLFTIMAGPDSAHLKTATLEIA</sequence>
<evidence type="ECO:0000313" key="11">
    <source>
        <dbReference type="EMBL" id="VVT32127.1"/>
    </source>
</evidence>
<dbReference type="Pfam" id="PF00933">
    <property type="entry name" value="Glyco_hydro_3"/>
    <property type="match status" value="1"/>
</dbReference>
<evidence type="ECO:0000259" key="10">
    <source>
        <dbReference type="SMART" id="SM01217"/>
    </source>
</evidence>
<evidence type="ECO:0000256" key="5">
    <source>
        <dbReference type="ARBA" id="ARBA00022801"/>
    </source>
</evidence>
<keyword evidence="6" id="KW-0326">Glycosidase</keyword>
<name>A0A5E8AT29_9SPHN</name>
<dbReference type="AlphaFoldDB" id="A0A5E8AT29"/>
<keyword evidence="5 11" id="KW-0378">Hydrolase</keyword>
<evidence type="ECO:0000256" key="1">
    <source>
        <dbReference type="ARBA" id="ARBA00000448"/>
    </source>
</evidence>
<dbReference type="Proteomes" id="UP000326857">
    <property type="component" value="Unassembled WGS sequence"/>
</dbReference>
<dbReference type="Pfam" id="PF01915">
    <property type="entry name" value="Glyco_hydro_3_C"/>
    <property type="match status" value="1"/>
</dbReference>
<dbReference type="InterPro" id="IPR002772">
    <property type="entry name" value="Glyco_hydro_3_C"/>
</dbReference>
<evidence type="ECO:0000256" key="8">
    <source>
        <dbReference type="ARBA" id="ARBA00032194"/>
    </source>
</evidence>
<dbReference type="PANTHER" id="PTHR30620:SF16">
    <property type="entry name" value="LYSOSOMAL BETA GLUCOSIDASE"/>
    <property type="match status" value="1"/>
</dbReference>
<dbReference type="InterPro" id="IPR036881">
    <property type="entry name" value="Glyco_hydro_3_C_sf"/>
</dbReference>
<dbReference type="SUPFAM" id="SSF52279">
    <property type="entry name" value="Beta-D-glucan exohydrolase, C-terminal domain"/>
    <property type="match status" value="1"/>
</dbReference>
<dbReference type="Gene3D" id="2.60.40.10">
    <property type="entry name" value="Immunoglobulins"/>
    <property type="match status" value="1"/>
</dbReference>
<dbReference type="EC" id="3.2.1.21" evidence="3"/>
<dbReference type="InterPro" id="IPR026891">
    <property type="entry name" value="Fn3-like"/>
</dbReference>
<dbReference type="InterPro" id="IPR001764">
    <property type="entry name" value="Glyco_hydro_3_N"/>
</dbReference>
<comment type="similarity">
    <text evidence="2">Belongs to the glycosyl hydrolase 3 family.</text>
</comment>
<dbReference type="InterPro" id="IPR013783">
    <property type="entry name" value="Ig-like_fold"/>
</dbReference>
<dbReference type="InterPro" id="IPR017853">
    <property type="entry name" value="GH"/>
</dbReference>
<dbReference type="Gene3D" id="3.40.50.1700">
    <property type="entry name" value="Glycoside hydrolase family 3 C-terminal domain"/>
    <property type="match status" value="1"/>
</dbReference>
<evidence type="ECO:0000256" key="6">
    <source>
        <dbReference type="ARBA" id="ARBA00023295"/>
    </source>
</evidence>
<dbReference type="GO" id="GO:0008422">
    <property type="term" value="F:beta-glucosidase activity"/>
    <property type="evidence" value="ECO:0007669"/>
    <property type="project" value="UniProtKB-EC"/>
</dbReference>
<evidence type="ECO:0000313" key="12">
    <source>
        <dbReference type="Proteomes" id="UP000326857"/>
    </source>
</evidence>
<dbReference type="EMBL" id="CABVLI010000049">
    <property type="protein sequence ID" value="VVT32127.1"/>
    <property type="molecule type" value="Genomic_DNA"/>
</dbReference>
<feature type="domain" description="Fibronectin type III-like" evidence="10">
    <location>
        <begin position="723"/>
        <end position="792"/>
    </location>
</feature>
<dbReference type="GO" id="GO:0009251">
    <property type="term" value="P:glucan catabolic process"/>
    <property type="evidence" value="ECO:0007669"/>
    <property type="project" value="TreeGrafter"/>
</dbReference>
<dbReference type="PANTHER" id="PTHR30620">
    <property type="entry name" value="PERIPLASMIC BETA-GLUCOSIDASE-RELATED"/>
    <property type="match status" value="1"/>
</dbReference>
<evidence type="ECO:0000256" key="3">
    <source>
        <dbReference type="ARBA" id="ARBA00012744"/>
    </source>
</evidence>
<dbReference type="SMART" id="SM01217">
    <property type="entry name" value="Fn3_like"/>
    <property type="match status" value="1"/>
</dbReference>
<evidence type="ECO:0000256" key="7">
    <source>
        <dbReference type="ARBA" id="ARBA00031448"/>
    </source>
</evidence>
<dbReference type="RefSeq" id="WP_407818253.1">
    <property type="nucleotide sequence ID" value="NZ_LR701528.1"/>
</dbReference>
<dbReference type="PRINTS" id="PR00133">
    <property type="entry name" value="GLHYDRLASE3"/>
</dbReference>
<dbReference type="Gene3D" id="3.20.20.300">
    <property type="entry name" value="Glycoside hydrolase, family 3, N-terminal domain"/>
    <property type="match status" value="1"/>
</dbReference>
<protein>
    <recommendedName>
        <fullName evidence="3">beta-glucosidase</fullName>
        <ecNumber evidence="3">3.2.1.21</ecNumber>
    </recommendedName>
    <alternativeName>
        <fullName evidence="9">Beta-D-glucoside glucohydrolase</fullName>
    </alternativeName>
    <alternativeName>
        <fullName evidence="7">Cellobiase</fullName>
    </alternativeName>
    <alternativeName>
        <fullName evidence="8">Gentiobiase</fullName>
    </alternativeName>
</protein>
<evidence type="ECO:0000256" key="4">
    <source>
        <dbReference type="ARBA" id="ARBA00022729"/>
    </source>
</evidence>
<evidence type="ECO:0000256" key="9">
    <source>
        <dbReference type="ARBA" id="ARBA00032594"/>
    </source>
</evidence>
<dbReference type="InterPro" id="IPR036962">
    <property type="entry name" value="Glyco_hydro_3_N_sf"/>
</dbReference>
<gene>
    <name evidence="11" type="ORF">SPHINGO391_530092</name>
</gene>
<dbReference type="Pfam" id="PF14310">
    <property type="entry name" value="Fn3-like"/>
    <property type="match status" value="1"/>
</dbReference>
<evidence type="ECO:0000256" key="2">
    <source>
        <dbReference type="ARBA" id="ARBA00005336"/>
    </source>
</evidence>
<accession>A0A5E8AT29</accession>
<dbReference type="SUPFAM" id="SSF51445">
    <property type="entry name" value="(Trans)glycosidases"/>
    <property type="match status" value="1"/>
</dbReference>
<proteinExistence type="inferred from homology"/>
<organism evidence="11 12">
    <name type="scientific">Sphingomonas aurantiaca</name>
    <dbReference type="NCBI Taxonomy" id="185949"/>
    <lineage>
        <taxon>Bacteria</taxon>
        <taxon>Pseudomonadati</taxon>
        <taxon>Pseudomonadota</taxon>
        <taxon>Alphaproteobacteria</taxon>
        <taxon>Sphingomonadales</taxon>
        <taxon>Sphingomonadaceae</taxon>
        <taxon>Sphingomonas</taxon>
    </lineage>
</organism>
<dbReference type="FunFam" id="2.60.40.10:FF:000495">
    <property type="entry name" value="Periplasmic beta-glucosidase"/>
    <property type="match status" value="1"/>
</dbReference>
<keyword evidence="4" id="KW-0732">Signal</keyword>
<dbReference type="InterPro" id="IPR051915">
    <property type="entry name" value="Cellulose_Degrad_GH3"/>
</dbReference>